<feature type="transmembrane region" description="Helical" evidence="6">
    <location>
        <begin position="7"/>
        <end position="23"/>
    </location>
</feature>
<accession>A0A2U3QFH3</accession>
<feature type="transmembrane region" description="Helical" evidence="6">
    <location>
        <begin position="29"/>
        <end position="47"/>
    </location>
</feature>
<evidence type="ECO:0000256" key="4">
    <source>
        <dbReference type="ARBA" id="ARBA00022989"/>
    </source>
</evidence>
<dbReference type="EMBL" id="OUUY01000063">
    <property type="protein sequence ID" value="SPQ00182.1"/>
    <property type="molecule type" value="Genomic_DNA"/>
</dbReference>
<proteinExistence type="inferred from homology"/>
<evidence type="ECO:0000256" key="6">
    <source>
        <dbReference type="SAM" id="Phobius"/>
    </source>
</evidence>
<evidence type="ECO:0000256" key="1">
    <source>
        <dbReference type="ARBA" id="ARBA00004141"/>
    </source>
</evidence>
<feature type="transmembrane region" description="Helical" evidence="6">
    <location>
        <begin position="236"/>
        <end position="257"/>
    </location>
</feature>
<gene>
    <name evidence="7" type="ORF">NBG4_190025</name>
</gene>
<dbReference type="PANTHER" id="PTHR21716">
    <property type="entry name" value="TRANSMEMBRANE PROTEIN"/>
    <property type="match status" value="1"/>
</dbReference>
<dbReference type="GO" id="GO:0016020">
    <property type="term" value="C:membrane"/>
    <property type="evidence" value="ECO:0007669"/>
    <property type="project" value="UniProtKB-SubCell"/>
</dbReference>
<feature type="transmembrane region" description="Helical" evidence="6">
    <location>
        <begin position="204"/>
        <end position="230"/>
    </location>
</feature>
<comment type="subcellular location">
    <subcellularLocation>
        <location evidence="1">Membrane</location>
        <topology evidence="1">Multi-pass membrane protein</topology>
    </subcellularLocation>
</comment>
<dbReference type="Pfam" id="PF01594">
    <property type="entry name" value="AI-2E_transport"/>
    <property type="match status" value="1"/>
</dbReference>
<dbReference type="AlphaFoldDB" id="A0A2U3QFH3"/>
<dbReference type="OrthoDB" id="9773730at2"/>
<dbReference type="InterPro" id="IPR002549">
    <property type="entry name" value="AI-2E-like"/>
</dbReference>
<keyword evidence="8" id="KW-1185">Reference proteome</keyword>
<feature type="transmembrane region" description="Helical" evidence="6">
    <location>
        <begin position="152"/>
        <end position="173"/>
    </location>
</feature>
<keyword evidence="4 6" id="KW-1133">Transmembrane helix</keyword>
<reference evidence="8" key="1">
    <citation type="submission" date="2018-03" db="EMBL/GenBank/DDBJ databases">
        <authorList>
            <person name="Zecchin S."/>
        </authorList>
    </citation>
    <scope>NUCLEOTIDE SEQUENCE [LARGE SCALE GENOMIC DNA]</scope>
</reference>
<keyword evidence="3 6" id="KW-0812">Transmembrane</keyword>
<evidence type="ECO:0000256" key="3">
    <source>
        <dbReference type="ARBA" id="ARBA00022692"/>
    </source>
</evidence>
<protein>
    <submittedName>
        <fullName evidence="7">Putative Membrane protein</fullName>
    </submittedName>
</protein>
<keyword evidence="5 6" id="KW-0472">Membrane</keyword>
<dbReference type="Proteomes" id="UP000245125">
    <property type="component" value="Unassembled WGS sequence"/>
</dbReference>
<evidence type="ECO:0000313" key="8">
    <source>
        <dbReference type="Proteomes" id="UP000245125"/>
    </source>
</evidence>
<evidence type="ECO:0000256" key="5">
    <source>
        <dbReference type="ARBA" id="ARBA00023136"/>
    </source>
</evidence>
<organism evidence="7 8">
    <name type="scientific">Candidatus Sulfobium mesophilum</name>
    <dbReference type="NCBI Taxonomy" id="2016548"/>
    <lineage>
        <taxon>Bacteria</taxon>
        <taxon>Pseudomonadati</taxon>
        <taxon>Nitrospirota</taxon>
        <taxon>Nitrospiria</taxon>
        <taxon>Nitrospirales</taxon>
        <taxon>Nitrospiraceae</taxon>
        <taxon>Candidatus Sulfobium</taxon>
    </lineage>
</organism>
<comment type="similarity">
    <text evidence="2">Belongs to the autoinducer-2 exporter (AI-2E) (TC 2.A.86) family.</text>
</comment>
<name>A0A2U3QFH3_9BACT</name>
<evidence type="ECO:0000256" key="2">
    <source>
        <dbReference type="ARBA" id="ARBA00009773"/>
    </source>
</evidence>
<evidence type="ECO:0000313" key="7">
    <source>
        <dbReference type="EMBL" id="SPQ00182.1"/>
    </source>
</evidence>
<feature type="transmembrane region" description="Helical" evidence="6">
    <location>
        <begin position="269"/>
        <end position="287"/>
    </location>
</feature>
<feature type="transmembrane region" description="Helical" evidence="6">
    <location>
        <begin position="59"/>
        <end position="84"/>
    </location>
</feature>
<feature type="transmembrane region" description="Helical" evidence="6">
    <location>
        <begin position="307"/>
        <end position="340"/>
    </location>
</feature>
<dbReference type="PANTHER" id="PTHR21716:SF4">
    <property type="entry name" value="TRANSMEMBRANE PROTEIN 245"/>
    <property type="match status" value="1"/>
</dbReference>
<sequence>MYKDRFYVVTLLFLLGTLGYLTYEIMSPFFTAIAWSIVISIVFYPAFAFVSRRVKIRSVAAVITIILILIVLIVPLVYLTLMLINEVQIVAARVGTIDVGSLKEFVQKVNSLALIKKAGAYITIDEMVSEAAILENFKKIVKTLIQEVSLRIPNMLAAIVDFIFFVFTTFFLLKDGPGFLSKIKDYMPFSEAQKERLAAQIKDMIISTVYGGVVVAIIQGVLGGLAYAFIGIEAPVMWGIAMSVMSFVPLLGTFSIWGPTCAYLLIEHSYAQGIGLFVFGVFVISMVDNILKPLIIGSRTKMPTIIILFSVLGGIKLFGLIGLIMGPLITAVFISVFEIFRHPEDEITSW</sequence>